<feature type="domain" description="Major facilitator superfamily (MFS) profile" evidence="7">
    <location>
        <begin position="15"/>
        <end position="431"/>
    </location>
</feature>
<dbReference type="PANTHER" id="PTHR23505:SF79">
    <property type="entry name" value="PROTEIN SPINSTER"/>
    <property type="match status" value="1"/>
</dbReference>
<dbReference type="AlphaFoldDB" id="A0A7W6NPE8"/>
<keyword evidence="2" id="KW-0813">Transport</keyword>
<organism evidence="8 9">
    <name type="scientific">Brevundimonas lenta</name>
    <dbReference type="NCBI Taxonomy" id="424796"/>
    <lineage>
        <taxon>Bacteria</taxon>
        <taxon>Pseudomonadati</taxon>
        <taxon>Pseudomonadota</taxon>
        <taxon>Alphaproteobacteria</taxon>
        <taxon>Caulobacterales</taxon>
        <taxon>Caulobacteraceae</taxon>
        <taxon>Brevundimonas</taxon>
    </lineage>
</organism>
<feature type="transmembrane region" description="Helical" evidence="6">
    <location>
        <begin position="119"/>
        <end position="140"/>
    </location>
</feature>
<dbReference type="Proteomes" id="UP000529946">
    <property type="component" value="Unassembled WGS sequence"/>
</dbReference>
<accession>A0A7W6NPE8</accession>
<dbReference type="PROSITE" id="PS50850">
    <property type="entry name" value="MFS"/>
    <property type="match status" value="1"/>
</dbReference>
<keyword evidence="3 6" id="KW-0812">Transmembrane</keyword>
<dbReference type="RefSeq" id="WP_183203536.1">
    <property type="nucleotide sequence ID" value="NZ_BAAAER010000011.1"/>
</dbReference>
<feature type="transmembrane region" description="Helical" evidence="6">
    <location>
        <begin position="334"/>
        <end position="360"/>
    </location>
</feature>
<dbReference type="InterPro" id="IPR044770">
    <property type="entry name" value="MFS_spinster-like"/>
</dbReference>
<dbReference type="InterPro" id="IPR036259">
    <property type="entry name" value="MFS_trans_sf"/>
</dbReference>
<dbReference type="SUPFAM" id="SSF103473">
    <property type="entry name" value="MFS general substrate transporter"/>
    <property type="match status" value="1"/>
</dbReference>
<keyword evidence="9" id="KW-1185">Reference proteome</keyword>
<feature type="transmembrane region" description="Helical" evidence="6">
    <location>
        <begin position="20"/>
        <end position="40"/>
    </location>
</feature>
<feature type="transmembrane region" description="Helical" evidence="6">
    <location>
        <begin position="87"/>
        <end position="107"/>
    </location>
</feature>
<evidence type="ECO:0000256" key="1">
    <source>
        <dbReference type="ARBA" id="ARBA00004141"/>
    </source>
</evidence>
<feature type="transmembrane region" description="Helical" evidence="6">
    <location>
        <begin position="60"/>
        <end position="80"/>
    </location>
</feature>
<dbReference type="Pfam" id="PF07690">
    <property type="entry name" value="MFS_1"/>
    <property type="match status" value="1"/>
</dbReference>
<feature type="transmembrane region" description="Helical" evidence="6">
    <location>
        <begin position="161"/>
        <end position="184"/>
    </location>
</feature>
<proteinExistence type="predicted"/>
<dbReference type="PANTHER" id="PTHR23505">
    <property type="entry name" value="SPINSTER"/>
    <property type="match status" value="1"/>
</dbReference>
<evidence type="ECO:0000256" key="6">
    <source>
        <dbReference type="SAM" id="Phobius"/>
    </source>
</evidence>
<dbReference type="EMBL" id="JACIDM010000001">
    <property type="protein sequence ID" value="MBB4082459.1"/>
    <property type="molecule type" value="Genomic_DNA"/>
</dbReference>
<feature type="transmembrane region" description="Helical" evidence="6">
    <location>
        <begin position="190"/>
        <end position="209"/>
    </location>
</feature>
<evidence type="ECO:0000259" key="7">
    <source>
        <dbReference type="PROSITE" id="PS50850"/>
    </source>
</evidence>
<dbReference type="InterPro" id="IPR020846">
    <property type="entry name" value="MFS_dom"/>
</dbReference>
<evidence type="ECO:0000256" key="4">
    <source>
        <dbReference type="ARBA" id="ARBA00022989"/>
    </source>
</evidence>
<evidence type="ECO:0000256" key="5">
    <source>
        <dbReference type="ARBA" id="ARBA00023136"/>
    </source>
</evidence>
<feature type="transmembrane region" description="Helical" evidence="6">
    <location>
        <begin position="273"/>
        <end position="296"/>
    </location>
</feature>
<feature type="transmembrane region" description="Helical" evidence="6">
    <location>
        <begin position="308"/>
        <end position="328"/>
    </location>
</feature>
<evidence type="ECO:0000256" key="2">
    <source>
        <dbReference type="ARBA" id="ARBA00022448"/>
    </source>
</evidence>
<dbReference type="GO" id="GO:0022857">
    <property type="term" value="F:transmembrane transporter activity"/>
    <property type="evidence" value="ECO:0007669"/>
    <property type="project" value="InterPro"/>
</dbReference>
<dbReference type="Gene3D" id="1.20.1250.20">
    <property type="entry name" value="MFS general substrate transporter like domains"/>
    <property type="match status" value="1"/>
</dbReference>
<sequence length="435" mass="44495">MPSDAAVPAPTAEVRPTRTALGLILLALTIASGAAMQGSFSPVQEFAKADMGLSDLQISMVQGLAASIPVAVLSIPLGWLVDHTTRVRILIAMAVVWTLGTLGTAFADSFGLLFVARMLAGLGATCCLPVAISIAADLCLPHRRGRSLLLLTMGKVGGQAGAFAIGGMLFSVLAASTAAPLFGLTAWRATHVWFAVGSAALILPLFFLAEPTRKEVSKPGAALGISLQELWERRRFLAPLFIGQVGVVMADVSAGVWAAPVLMRNYGLQPADFAGWMGLAFLVAGVFGAVLGGFAADWGHKRYPGKGILIGAVIASGLSIPMALFPIMPQVAGFGVLLSLLLLCGTIAGLITATAIAVLVPNEIRGLCLGAFVVIGALVGLGVAPTAVTLGSTLLGGEDKLGLALTITGVATSILAFVAFFMAWRAAPKSASDAV</sequence>
<protein>
    <submittedName>
        <fullName evidence="8">MFS family permease</fullName>
    </submittedName>
</protein>
<evidence type="ECO:0000256" key="3">
    <source>
        <dbReference type="ARBA" id="ARBA00022692"/>
    </source>
</evidence>
<dbReference type="InterPro" id="IPR011701">
    <property type="entry name" value="MFS"/>
</dbReference>
<comment type="caution">
    <text evidence="8">The sequence shown here is derived from an EMBL/GenBank/DDBJ whole genome shotgun (WGS) entry which is preliminary data.</text>
</comment>
<reference evidence="8 9" key="1">
    <citation type="submission" date="2020-08" db="EMBL/GenBank/DDBJ databases">
        <title>Genomic Encyclopedia of Type Strains, Phase IV (KMG-IV): sequencing the most valuable type-strain genomes for metagenomic binning, comparative biology and taxonomic classification.</title>
        <authorList>
            <person name="Goeker M."/>
        </authorList>
    </citation>
    <scope>NUCLEOTIDE SEQUENCE [LARGE SCALE GENOMIC DNA]</scope>
    <source>
        <strain evidence="8 9">DSM 23960</strain>
    </source>
</reference>
<keyword evidence="5 6" id="KW-0472">Membrane</keyword>
<evidence type="ECO:0000313" key="8">
    <source>
        <dbReference type="EMBL" id="MBB4082459.1"/>
    </source>
</evidence>
<keyword evidence="4 6" id="KW-1133">Transmembrane helix</keyword>
<evidence type="ECO:0000313" key="9">
    <source>
        <dbReference type="Proteomes" id="UP000529946"/>
    </source>
</evidence>
<feature type="transmembrane region" description="Helical" evidence="6">
    <location>
        <begin position="402"/>
        <end position="424"/>
    </location>
</feature>
<comment type="subcellular location">
    <subcellularLocation>
        <location evidence="1">Membrane</location>
        <topology evidence="1">Multi-pass membrane protein</topology>
    </subcellularLocation>
</comment>
<feature type="transmembrane region" description="Helical" evidence="6">
    <location>
        <begin position="367"/>
        <end position="390"/>
    </location>
</feature>
<dbReference type="GO" id="GO:0016020">
    <property type="term" value="C:membrane"/>
    <property type="evidence" value="ECO:0007669"/>
    <property type="project" value="UniProtKB-SubCell"/>
</dbReference>
<gene>
    <name evidence="8" type="ORF">GGR12_001298</name>
</gene>
<name>A0A7W6NPE8_9CAUL</name>
<feature type="transmembrane region" description="Helical" evidence="6">
    <location>
        <begin position="236"/>
        <end position="261"/>
    </location>
</feature>